<feature type="transmembrane region" description="Helical" evidence="1">
    <location>
        <begin position="100"/>
        <end position="121"/>
    </location>
</feature>
<dbReference type="EMBL" id="CP053562">
    <property type="protein sequence ID" value="QPZ92978.1"/>
    <property type="molecule type" value="Genomic_DNA"/>
</dbReference>
<proteinExistence type="predicted"/>
<evidence type="ECO:0000313" key="2">
    <source>
        <dbReference type="EMBL" id="QPZ92978.1"/>
    </source>
</evidence>
<accession>A0ABX6YZ11</accession>
<evidence type="ECO:0000256" key="1">
    <source>
        <dbReference type="SAM" id="Phobius"/>
    </source>
</evidence>
<name>A0ABX6YZ11_9RHOB</name>
<keyword evidence="1" id="KW-1133">Transmembrane helix</keyword>
<evidence type="ECO:0008006" key="4">
    <source>
        <dbReference type="Google" id="ProtNLM"/>
    </source>
</evidence>
<keyword evidence="1" id="KW-0812">Transmembrane</keyword>
<feature type="transmembrane region" description="Helical" evidence="1">
    <location>
        <begin position="58"/>
        <end position="88"/>
    </location>
</feature>
<protein>
    <recommendedName>
        <fullName evidence="4">DNA translocase FtsK 4TM region domain-containing protein</fullName>
    </recommendedName>
</protein>
<organism evidence="2 3">
    <name type="scientific">Thioclava electrotropha</name>
    <dbReference type="NCBI Taxonomy" id="1549850"/>
    <lineage>
        <taxon>Bacteria</taxon>
        <taxon>Pseudomonadati</taxon>
        <taxon>Pseudomonadota</taxon>
        <taxon>Alphaproteobacteria</taxon>
        <taxon>Rhodobacterales</taxon>
        <taxon>Paracoccaceae</taxon>
        <taxon>Thioclava</taxon>
    </lineage>
</organism>
<gene>
    <name evidence="2" type="ORF">AKL02_020135</name>
</gene>
<reference evidence="2 3" key="1">
    <citation type="submission" date="2020-05" db="EMBL/GenBank/DDBJ databases">
        <title>Thioclava electrotropha strain Elox9 finished genome.</title>
        <authorList>
            <person name="Rowe A.R."/>
            <person name="Wilbanks E.G."/>
        </authorList>
    </citation>
    <scope>NUCLEOTIDE SEQUENCE [LARGE SCALE GENOMIC DNA]</scope>
    <source>
        <strain evidence="2 3">Elox9</strain>
    </source>
</reference>
<dbReference type="RefSeq" id="WP_133051999.1">
    <property type="nucleotide sequence ID" value="NZ_CP053562.1"/>
</dbReference>
<dbReference type="Proteomes" id="UP000192422">
    <property type="component" value="Chromosome"/>
</dbReference>
<sequence>MAASSTGAGAVGNHPESCGGRLGIAQIATPAPITAAITPPRKAEPNPPRFSITGWGEVLAFAVSLFGGVLSVVVALLVVAALAGFAACALSSDAPLAVDFFGSASGFALVVAGVEVVSAFAGVAPDFGAGSDFAGVSALVAGVEVGLAVPLGLLEVSALVAGVDVEDDFAGVLDFDAAAGLLDAAALDLSVASGVVGAFVSFGVVCEEVASDLVSDSVVDFASSGLFASEDFPVVRFAIV</sequence>
<keyword evidence="1" id="KW-0472">Membrane</keyword>
<feature type="transmembrane region" description="Helical" evidence="1">
    <location>
        <begin position="133"/>
        <end position="154"/>
    </location>
</feature>
<keyword evidence="3" id="KW-1185">Reference proteome</keyword>
<evidence type="ECO:0000313" key="3">
    <source>
        <dbReference type="Proteomes" id="UP000192422"/>
    </source>
</evidence>